<keyword evidence="5" id="KW-0614">Plasmid</keyword>
<evidence type="ECO:0000256" key="3">
    <source>
        <dbReference type="RuleBase" id="RU000481"/>
    </source>
</evidence>
<proteinExistence type="inferred from homology"/>
<evidence type="ECO:0000256" key="2">
    <source>
        <dbReference type="ARBA" id="ARBA00022898"/>
    </source>
</evidence>
<accession>A0ABY7U2R4</accession>
<protein>
    <recommendedName>
        <fullName evidence="3">Aminotransferase</fullName>
        <ecNumber evidence="3">2.6.1.-</ecNumber>
    </recommendedName>
</protein>
<keyword evidence="3 5" id="KW-0032">Aminotransferase</keyword>
<dbReference type="RefSeq" id="WP_273619882.1">
    <property type="nucleotide sequence ID" value="NZ_CP117418.1"/>
</dbReference>
<keyword evidence="3" id="KW-0808">Transferase</keyword>
<dbReference type="PANTHER" id="PTHR42885">
    <property type="entry name" value="HISTIDINOL-PHOSPHATE AMINOTRANSFERASE-RELATED"/>
    <property type="match status" value="1"/>
</dbReference>
<keyword evidence="2" id="KW-0663">Pyridoxal phosphate</keyword>
<dbReference type="InterPro" id="IPR004839">
    <property type="entry name" value="Aminotransferase_I/II_large"/>
</dbReference>
<dbReference type="Gene3D" id="3.40.640.10">
    <property type="entry name" value="Type I PLP-dependent aspartate aminotransferase-like (Major domain)"/>
    <property type="match status" value="1"/>
</dbReference>
<feature type="domain" description="Aminotransferase class I/classII large" evidence="4">
    <location>
        <begin position="112"/>
        <end position="302"/>
    </location>
</feature>
<reference evidence="5 6" key="1">
    <citation type="submission" date="2023-02" db="EMBL/GenBank/DDBJ databases">
        <title>Genome sequence of Novosphingobium humi KACC 19094.</title>
        <authorList>
            <person name="Kim S."/>
            <person name="Heo J."/>
            <person name="Kwon S.-W."/>
        </authorList>
    </citation>
    <scope>NUCLEOTIDE SEQUENCE [LARGE SCALE GENOMIC DNA]</scope>
    <source>
        <strain evidence="5 6">KACC 19094</strain>
        <plasmid evidence="5 6">unnamed1</plasmid>
    </source>
</reference>
<dbReference type="EMBL" id="CP117418">
    <property type="protein sequence ID" value="WCT79611.1"/>
    <property type="molecule type" value="Genomic_DNA"/>
</dbReference>
<dbReference type="Pfam" id="PF00155">
    <property type="entry name" value="Aminotran_1_2"/>
    <property type="match status" value="1"/>
</dbReference>
<dbReference type="PANTHER" id="PTHR42885:SF1">
    <property type="entry name" value="THREONINE-PHOSPHATE DECARBOXYLASE"/>
    <property type="match status" value="1"/>
</dbReference>
<name>A0ABY7U2R4_9SPHN</name>
<evidence type="ECO:0000256" key="1">
    <source>
        <dbReference type="ARBA" id="ARBA00001933"/>
    </source>
</evidence>
<comment type="similarity">
    <text evidence="3">Belongs to the class-I pyridoxal-phosphate-dependent aminotransferase family.</text>
</comment>
<dbReference type="InterPro" id="IPR015424">
    <property type="entry name" value="PyrdxlP-dep_Trfase"/>
</dbReference>
<dbReference type="SUPFAM" id="SSF53383">
    <property type="entry name" value="PLP-dependent transferases"/>
    <property type="match status" value="1"/>
</dbReference>
<evidence type="ECO:0000313" key="5">
    <source>
        <dbReference type="EMBL" id="WCT79611.1"/>
    </source>
</evidence>
<evidence type="ECO:0000259" key="4">
    <source>
        <dbReference type="Pfam" id="PF00155"/>
    </source>
</evidence>
<comment type="cofactor">
    <cofactor evidence="1 3">
        <name>pyridoxal 5'-phosphate</name>
        <dbReference type="ChEBI" id="CHEBI:597326"/>
    </cofactor>
</comment>
<dbReference type="GO" id="GO:0008483">
    <property type="term" value="F:transaminase activity"/>
    <property type="evidence" value="ECO:0007669"/>
    <property type="project" value="UniProtKB-KW"/>
</dbReference>
<dbReference type="PROSITE" id="PS00105">
    <property type="entry name" value="AA_TRANSFER_CLASS_1"/>
    <property type="match status" value="1"/>
</dbReference>
<keyword evidence="6" id="KW-1185">Reference proteome</keyword>
<dbReference type="CDD" id="cd00609">
    <property type="entry name" value="AAT_like"/>
    <property type="match status" value="1"/>
</dbReference>
<dbReference type="InterPro" id="IPR004838">
    <property type="entry name" value="NHTrfase_class1_PyrdxlP-BS"/>
</dbReference>
<geneLocation type="plasmid" evidence="5 6">
    <name>unnamed1</name>
</geneLocation>
<dbReference type="EC" id="2.6.1.-" evidence="3"/>
<organism evidence="5 6">
    <name type="scientific">Novosphingobium humi</name>
    <dbReference type="NCBI Taxonomy" id="2282397"/>
    <lineage>
        <taxon>Bacteria</taxon>
        <taxon>Pseudomonadati</taxon>
        <taxon>Pseudomonadota</taxon>
        <taxon>Alphaproteobacteria</taxon>
        <taxon>Sphingomonadales</taxon>
        <taxon>Sphingomonadaceae</taxon>
        <taxon>Novosphingobium</taxon>
    </lineage>
</organism>
<dbReference type="InterPro" id="IPR015422">
    <property type="entry name" value="PyrdxlP-dep_Trfase_small"/>
</dbReference>
<dbReference type="InterPro" id="IPR015421">
    <property type="entry name" value="PyrdxlP-dep_Trfase_major"/>
</dbReference>
<dbReference type="Proteomes" id="UP001218231">
    <property type="component" value="Plasmid unnamed1"/>
</dbReference>
<evidence type="ECO:0000313" key="6">
    <source>
        <dbReference type="Proteomes" id="UP001218231"/>
    </source>
</evidence>
<dbReference type="Gene3D" id="3.90.1150.10">
    <property type="entry name" value="Aspartate Aminotransferase, domain 1"/>
    <property type="match status" value="1"/>
</dbReference>
<sequence length="317" mass="33996">MSGAFTHHGGALAAATRHFGGGDWLDLSTGINPVPWPGAIEADWQRLPEREALAALEEAAAAHFGVAAQYCCAVPGSEMALRLIGQWAGRGAYRWPAYRTHAAAFPDGAAAEGPEGRRAFLLANPNNPDGRITPAEPLRAWHDDLAARDGWLVVDEAFADATPEVSVAGRVGAWPRLIVLRSFGKFFGLAGLRLGFVLGPGPVVAMLRAILGDWPLGAGALAAGVAAYRDTPWIAGARRDLAARAGRMDELMAAHGFKARGACPHFRLIEGAQDLFDRLARHRILTRPFDYDPHWLRLGIPAAQADWRRLDEALGDG</sequence>
<gene>
    <name evidence="5" type="ORF">PQ457_16220</name>
</gene>